<name>A0A1J5P0B0_9ZZZZ</name>
<accession>A0A1J5P0B0</accession>
<organism evidence="1">
    <name type="scientific">mine drainage metagenome</name>
    <dbReference type="NCBI Taxonomy" id="410659"/>
    <lineage>
        <taxon>unclassified sequences</taxon>
        <taxon>metagenomes</taxon>
        <taxon>ecological metagenomes</taxon>
    </lineage>
</organism>
<sequence length="75" mass="7984">MFLAYGLVGPFATRMTQVVDEEGAFYRIIQAVLVAHLHGNAAQISVEIGRGNVPSGAQPSFLELEEALSAIPNEA</sequence>
<reference evidence="1" key="1">
    <citation type="submission" date="2016-10" db="EMBL/GenBank/DDBJ databases">
        <title>Sequence of Gallionella enrichment culture.</title>
        <authorList>
            <person name="Poehlein A."/>
            <person name="Muehling M."/>
            <person name="Daniel R."/>
        </authorList>
    </citation>
    <scope>NUCLEOTIDE SEQUENCE</scope>
</reference>
<gene>
    <name evidence="1" type="primary">motA_13</name>
    <name evidence="1" type="ORF">GALL_539140</name>
</gene>
<dbReference type="AlphaFoldDB" id="A0A1J5P0B0"/>
<evidence type="ECO:0000313" key="1">
    <source>
        <dbReference type="EMBL" id="OIQ64534.1"/>
    </source>
</evidence>
<comment type="caution">
    <text evidence="1">The sequence shown here is derived from an EMBL/GenBank/DDBJ whole genome shotgun (WGS) entry which is preliminary data.</text>
</comment>
<proteinExistence type="predicted"/>
<protein>
    <submittedName>
        <fullName evidence="1">Motility protein A</fullName>
    </submittedName>
</protein>
<dbReference type="EMBL" id="MLJW01008039">
    <property type="protein sequence ID" value="OIQ64534.1"/>
    <property type="molecule type" value="Genomic_DNA"/>
</dbReference>